<name>A0AAV9TYU2_9PEZI</name>
<dbReference type="InterPro" id="IPR044230">
    <property type="entry name" value="GTF3C4"/>
</dbReference>
<dbReference type="Pfam" id="PF12660">
    <property type="entry name" value="zf-TFIIIC"/>
    <property type="match status" value="1"/>
</dbReference>
<dbReference type="GO" id="GO:0000127">
    <property type="term" value="C:transcription factor TFIIIC complex"/>
    <property type="evidence" value="ECO:0007669"/>
    <property type="project" value="InterPro"/>
</dbReference>
<dbReference type="PANTHER" id="PTHR15496">
    <property type="entry name" value="GENERAL TRANSCRIPTION FACTOR 3C POLYPEPTIDE 4 FAMILY"/>
    <property type="match status" value="1"/>
</dbReference>
<dbReference type="PANTHER" id="PTHR15496:SF2">
    <property type="entry name" value="GENERAL TRANSCRIPTION FACTOR 3C POLYPEPTIDE 4"/>
    <property type="match status" value="1"/>
</dbReference>
<comment type="caution">
    <text evidence="2">The sequence shown here is derived from an EMBL/GenBank/DDBJ whole genome shotgun (WGS) entry which is preliminary data.</text>
</comment>
<keyword evidence="3" id="KW-1185">Reference proteome</keyword>
<reference evidence="2 3" key="1">
    <citation type="submission" date="2019-10" db="EMBL/GenBank/DDBJ databases">
        <authorList>
            <person name="Palmer J.M."/>
        </authorList>
    </citation>
    <scope>NUCLEOTIDE SEQUENCE [LARGE SCALE GENOMIC DNA]</scope>
    <source>
        <strain evidence="2 3">TWF730</strain>
    </source>
</reference>
<dbReference type="GO" id="GO:0004402">
    <property type="term" value="F:histone acetyltransferase activity"/>
    <property type="evidence" value="ECO:0007669"/>
    <property type="project" value="InterPro"/>
</dbReference>
<dbReference type="AlphaFoldDB" id="A0AAV9TYU2"/>
<organism evidence="2 3">
    <name type="scientific">Orbilia blumenaviensis</name>
    <dbReference type="NCBI Taxonomy" id="1796055"/>
    <lineage>
        <taxon>Eukaryota</taxon>
        <taxon>Fungi</taxon>
        <taxon>Dikarya</taxon>
        <taxon>Ascomycota</taxon>
        <taxon>Pezizomycotina</taxon>
        <taxon>Orbiliomycetes</taxon>
        <taxon>Orbiliales</taxon>
        <taxon>Orbiliaceae</taxon>
        <taxon>Orbilia</taxon>
    </lineage>
</organism>
<proteinExistence type="predicted"/>
<protein>
    <recommendedName>
        <fullName evidence="1">Transcription factor IIIC putative zinc-finger domain-containing protein</fullName>
    </recommendedName>
</protein>
<evidence type="ECO:0000313" key="2">
    <source>
        <dbReference type="EMBL" id="KAK6331490.1"/>
    </source>
</evidence>
<dbReference type="EMBL" id="JAVHNS010000018">
    <property type="protein sequence ID" value="KAK6331490.1"/>
    <property type="molecule type" value="Genomic_DNA"/>
</dbReference>
<gene>
    <name evidence="2" type="ORF">TWF730_004572</name>
</gene>
<feature type="domain" description="Transcription factor IIIC putative zinc-finger" evidence="1">
    <location>
        <begin position="460"/>
        <end position="564"/>
    </location>
</feature>
<dbReference type="GO" id="GO:0006384">
    <property type="term" value="P:transcription initiation at RNA polymerase III promoter"/>
    <property type="evidence" value="ECO:0007669"/>
    <property type="project" value="InterPro"/>
</dbReference>
<sequence>MDGIYVQKMVLRRVGRKLSLWCGPPSLVSPAILPGYQPRAILWYDNLYVIDGLLPEALMVAICHDGVEILGVALHEQVHAHIQRQFKVPMDLPASLAGYAFSDPLWKNYLDLNICSTNGALSIFRIDVFDLAKSVLYKATVPDFQGRKIVHNDPEFPHPAMWQQDFIDILDEKRDAFIEEWKIMQATCQVYGMAYLPLGGILSVCYRMKPEGLLEYPIKERERCTLSWQFCRNWSDMFDTARAVGTVKPFTLHRVLGEAIVSDIRFLVDPDDIEDSYSVMDETIAEGLKEIDARPEFEEPPRVGEPLRWQYTESIDLSNSIATSLFGSNEAVLGRARNLLSLLKANKIAPKKPSFLVSQPAIIKLIIRTILEIPVFRGSQLRTEASRRVIWLVATLGIIAYYRNPRIFELAVMFFETAPKRFRRTAPQELAIIRERKAVLKDPGNLDLLAKMTKSIDMRHALETCTICLAGVPLGDLMNARCGNGHLFKRCALTFLIITDPNPRVCAICSREYVSKKMVEGDEQMPHNHDEEASYMDMDNVREPTLLRILYEAVDTCVFCGGSFYDKEARKAGET</sequence>
<dbReference type="Proteomes" id="UP001373714">
    <property type="component" value="Unassembled WGS sequence"/>
</dbReference>
<dbReference type="InterPro" id="IPR024764">
    <property type="entry name" value="TFIIIC_Znf"/>
</dbReference>
<evidence type="ECO:0000259" key="1">
    <source>
        <dbReference type="Pfam" id="PF12660"/>
    </source>
</evidence>
<accession>A0AAV9TYU2</accession>
<evidence type="ECO:0000313" key="3">
    <source>
        <dbReference type="Proteomes" id="UP001373714"/>
    </source>
</evidence>